<accession>A0A2Z5ZKY2</accession>
<dbReference type="AlphaFoldDB" id="A0A2Z5ZKY2"/>
<evidence type="ECO:0000313" key="3">
    <source>
        <dbReference type="Proteomes" id="UP000270034"/>
    </source>
</evidence>
<dbReference type="KEGG" id="aot:AcetOri_orf04468"/>
<dbReference type="EMBL" id="AP018515">
    <property type="protein sequence ID" value="BBC81298.1"/>
    <property type="molecule type" value="Genomic_DNA"/>
</dbReference>
<keyword evidence="2" id="KW-0472">Membrane</keyword>
<proteinExistence type="predicted"/>
<protein>
    <submittedName>
        <fullName evidence="2">Prophage transmembrane protein</fullName>
    </submittedName>
</protein>
<keyword evidence="2" id="KW-0812">Transmembrane</keyword>
<reference evidence="2 3" key="1">
    <citation type="submission" date="2018-02" db="EMBL/GenBank/DDBJ databases">
        <title>Acetobacter orientalis genome.</title>
        <authorList>
            <person name="Nakashima N."/>
            <person name="Tamura T."/>
        </authorList>
    </citation>
    <scope>NUCLEOTIDE SEQUENCE [LARGE SCALE GENOMIC DNA]</scope>
    <source>
        <strain evidence="2 3">FAN1</strain>
    </source>
</reference>
<sequence>MSIEAYQIGVNLFANAERVTGPIGEMVSALERLLEAQRAAQSGFNDMASSLGGARRLARGLADDMERSARAAKDIASSSSRFRGGNGSNSSSGGRSAAPPMPPIPPVATWSGSYVSPFSAAAMNMPGAPQLLLPPPDNMRAPLLLGYDPRGETTVVRGSSQPLFTGRGPGIAVGAPYGEVSAGRPSPLLLTYDPAPATTNYGESFGPWRPISNAPRPGSGIRAAGDYVAGLGIPRVGPFIGAAAAYAGVHGAHETLASAYHQTGVYDQTFLGMMGDPTAAANMPAIRASAAQAMRDNPYLSPVDAARIAQEAYELSGGQMAEQAPVATLINRVDRTFQLLGKSPEDAMRESVAFIKAQDISNRFYDPRTGHFSMERASRDTDSALGMVIANRQFMHGQNFLAFSKSAGLAAQQMSDEGRLNLAHFIDVNPTKAGTQVRSLENLFGGTHARMTDKDFSYFQHLGLVGKNGQFLGQEQLRSDPIGWITHYLSPLLSSHSELLGKIQRMTVSDLVGETTGARGNIARQAAAARRTDAAQSVAALAGGQQAQSLAMHTAWERLEFSVGRATQGPFISGLQSLTAAFNGLGDFVSKHPNDIGQFANDITALLSVMGGIATAIGKIIDIVPGPIRRILESTAVGAGTGAVGGSVIPGLGTGVGAIAGGVVGAVTGVANEGGHQAHRIDSVVNRPITSSQNGGHVGTANISLHVDGRELARTVRDIEFKDARQEIRATGTAPDLMQYPQFPGRSVGQ</sequence>
<evidence type="ECO:0000256" key="1">
    <source>
        <dbReference type="SAM" id="MobiDB-lite"/>
    </source>
</evidence>
<evidence type="ECO:0000313" key="2">
    <source>
        <dbReference type="EMBL" id="BBC81298.1"/>
    </source>
</evidence>
<gene>
    <name evidence="2" type="ORF">AcetOrient_orf04468</name>
</gene>
<organism evidence="2 3">
    <name type="scientific">Acetobacter orientalis</name>
    <dbReference type="NCBI Taxonomy" id="146474"/>
    <lineage>
        <taxon>Bacteria</taxon>
        <taxon>Pseudomonadati</taxon>
        <taxon>Pseudomonadota</taxon>
        <taxon>Alphaproteobacteria</taxon>
        <taxon>Acetobacterales</taxon>
        <taxon>Acetobacteraceae</taxon>
        <taxon>Acetobacter</taxon>
    </lineage>
</organism>
<name>A0A2Z5ZKY2_9PROT</name>
<feature type="compositionally biased region" description="Low complexity" evidence="1">
    <location>
        <begin position="77"/>
        <end position="96"/>
    </location>
</feature>
<dbReference type="Proteomes" id="UP000270034">
    <property type="component" value="Chromosome"/>
</dbReference>
<feature type="region of interest" description="Disordered" evidence="1">
    <location>
        <begin position="69"/>
        <end position="104"/>
    </location>
</feature>